<dbReference type="Proteomes" id="UP000013378">
    <property type="component" value="Unassembled WGS sequence"/>
</dbReference>
<comment type="caution">
    <text evidence="1">The sequence shown here is derived from an EMBL/GenBank/DDBJ whole genome shotgun (WGS) entry which is preliminary data.</text>
</comment>
<evidence type="ECO:0000313" key="2">
    <source>
        <dbReference type="Proteomes" id="UP000013378"/>
    </source>
</evidence>
<dbReference type="AlphaFoldDB" id="R1CRK1"/>
<evidence type="ECO:0000313" key="1">
    <source>
        <dbReference type="EMBL" id="EOC99333.1"/>
    </source>
</evidence>
<dbReference type="OrthoDB" id="326253at2"/>
<dbReference type="eggNOG" id="COG2114">
    <property type="taxonomic scope" value="Bacteria"/>
</dbReference>
<proteinExistence type="predicted"/>
<dbReference type="EMBL" id="ARZA01000277">
    <property type="protein sequence ID" value="EOC99333.1"/>
    <property type="molecule type" value="Genomic_DNA"/>
</dbReference>
<dbReference type="RefSeq" id="WP_006317322.1">
    <property type="nucleotide sequence ID" value="NZ_ARZA01000277.1"/>
</dbReference>
<organism evidence="1 2">
    <name type="scientific">Caldisalinibacter kiritimatiensis</name>
    <dbReference type="NCBI Taxonomy" id="1304284"/>
    <lineage>
        <taxon>Bacteria</taxon>
        <taxon>Bacillati</taxon>
        <taxon>Bacillota</taxon>
        <taxon>Tissierellia</taxon>
        <taxon>Tissierellales</taxon>
        <taxon>Thermohalobacteraceae</taxon>
        <taxon>Caldisalinibacter</taxon>
    </lineage>
</organism>
<gene>
    <name evidence="1" type="ORF">L21TH_2591</name>
</gene>
<name>R1CRK1_9FIRM</name>
<dbReference type="STRING" id="1304284.L21TH_2591"/>
<sequence length="464" mass="55361">MKNKSLRWGEIIKEIQNFEKFKRASNKNEHFKKVFIFTSIDLVNSTIFKQNNDKWVDIFSDFYGILKTEFPKEKNNINVWKNIGDEVLFYEEIYEIKDLLRVPSDIFKLMEKCQNIFYQRNSIAKNNLYFKATIWGAAVKSEYDTSEKNKDIENVMLGFEENLTDFIGMDIDEGFRLSEYTSQNKLVIDSKIAYLMNKYKDEVYHLCDYVVEDRIRIVGYRKLKGIWNNRLYPIIWYHKNWSNPQSMYLYDEHEMSDIVRELKEKEYKTQPVEKINKIFDEIGCKDKVKAMEDIIKSAKKENKFFPLKDEHLVELHFAVVCIDISTDKALIVKRQDRELLDQKWEFGCAKATKIKSIEESVIDEYYNDFNIKISLIKDEDRQQDIQPKPIAVYNIPKSPYLHKGVIFLGVFDGAKYSIKLTEKHKEHKFLFKDEINQFNEDAVPDFKDTLEKAFSLYEKYKNNL</sequence>
<keyword evidence="2" id="KW-1185">Reference proteome</keyword>
<reference evidence="1 2" key="1">
    <citation type="journal article" date="2015" name="Geomicrobiol. J.">
        <title>Caldisalinibacter kiritimatiensis gen. nov., sp. nov., a moderately thermohalophilic thiosulfate-reducing bacterium from a hypersaline microbial mat.</title>
        <authorList>
            <person name="Ben Hania W."/>
            <person name="Joseph M."/>
            <person name="Fiebig A."/>
            <person name="Bunk B."/>
            <person name="Klenk H.-P."/>
            <person name="Fardeau M.-L."/>
            <person name="Spring S."/>
        </authorList>
    </citation>
    <scope>NUCLEOTIDE SEQUENCE [LARGE SCALE GENOMIC DNA]</scope>
    <source>
        <strain evidence="1 2">L21-TH-D2</strain>
    </source>
</reference>
<accession>R1CRK1</accession>
<protein>
    <submittedName>
        <fullName evidence="1">Uncharacterized protein</fullName>
    </submittedName>
</protein>